<feature type="domain" description="HTH luxR-type" evidence="4">
    <location>
        <begin position="347"/>
        <end position="412"/>
    </location>
</feature>
<dbReference type="Gene3D" id="3.40.50.1820">
    <property type="entry name" value="alpha/beta hydrolase"/>
    <property type="match status" value="1"/>
</dbReference>
<reference evidence="5 6" key="1">
    <citation type="journal article" date="2019" name="Emerg. Microbes Infect.">
        <title>Comprehensive subspecies identification of 175 nontuberculous mycobacteria species based on 7547 genomic profiles.</title>
        <authorList>
            <person name="Matsumoto Y."/>
            <person name="Kinjo T."/>
            <person name="Motooka D."/>
            <person name="Nabeya D."/>
            <person name="Jung N."/>
            <person name="Uechi K."/>
            <person name="Horii T."/>
            <person name="Iida T."/>
            <person name="Fujita J."/>
            <person name="Nakamura S."/>
        </authorList>
    </citation>
    <scope>NUCLEOTIDE SEQUENCE [LARGE SCALE GENOMIC DNA]</scope>
    <source>
        <strain evidence="5 6">JCM 6375</strain>
    </source>
</reference>
<dbReference type="CDD" id="cd06170">
    <property type="entry name" value="LuxR_C_like"/>
    <property type="match status" value="1"/>
</dbReference>
<organism evidence="5 6">
    <name type="scientific">Mycolicibacterium moriokaense</name>
    <dbReference type="NCBI Taxonomy" id="39691"/>
    <lineage>
        <taxon>Bacteria</taxon>
        <taxon>Bacillati</taxon>
        <taxon>Actinomycetota</taxon>
        <taxon>Actinomycetes</taxon>
        <taxon>Mycobacteriales</taxon>
        <taxon>Mycobacteriaceae</taxon>
        <taxon>Mycolicibacterium</taxon>
    </lineage>
</organism>
<dbReference type="InterPro" id="IPR036388">
    <property type="entry name" value="WH-like_DNA-bd_sf"/>
</dbReference>
<evidence type="ECO:0000256" key="2">
    <source>
        <dbReference type="ARBA" id="ARBA00023125"/>
    </source>
</evidence>
<evidence type="ECO:0000259" key="4">
    <source>
        <dbReference type="PROSITE" id="PS50043"/>
    </source>
</evidence>
<evidence type="ECO:0000313" key="6">
    <source>
        <dbReference type="Proteomes" id="UP000466681"/>
    </source>
</evidence>
<dbReference type="AlphaFoldDB" id="A0AAD1M3S6"/>
<dbReference type="InterPro" id="IPR000073">
    <property type="entry name" value="AB_hydrolase_1"/>
</dbReference>
<evidence type="ECO:0000256" key="1">
    <source>
        <dbReference type="ARBA" id="ARBA00023015"/>
    </source>
</evidence>
<dbReference type="GO" id="GO:0003824">
    <property type="term" value="F:catalytic activity"/>
    <property type="evidence" value="ECO:0007669"/>
    <property type="project" value="UniProtKB-ARBA"/>
</dbReference>
<dbReference type="GO" id="GO:0003677">
    <property type="term" value="F:DNA binding"/>
    <property type="evidence" value="ECO:0007669"/>
    <property type="project" value="UniProtKB-KW"/>
</dbReference>
<dbReference type="Pfam" id="PF00561">
    <property type="entry name" value="Abhydrolase_1"/>
    <property type="match status" value="1"/>
</dbReference>
<dbReference type="SMART" id="SM00421">
    <property type="entry name" value="HTH_LUXR"/>
    <property type="match status" value="1"/>
</dbReference>
<dbReference type="InterPro" id="IPR000792">
    <property type="entry name" value="Tscrpt_reg_LuxR_C"/>
</dbReference>
<evidence type="ECO:0000313" key="5">
    <source>
        <dbReference type="EMBL" id="BBW99342.1"/>
    </source>
</evidence>
<dbReference type="PROSITE" id="PS50043">
    <property type="entry name" value="HTH_LUXR_2"/>
    <property type="match status" value="1"/>
</dbReference>
<name>A0AAD1M3S6_9MYCO</name>
<dbReference type="InterPro" id="IPR029058">
    <property type="entry name" value="AB_hydrolase_fold"/>
</dbReference>
<dbReference type="GO" id="GO:0006355">
    <property type="term" value="P:regulation of DNA-templated transcription"/>
    <property type="evidence" value="ECO:0007669"/>
    <property type="project" value="InterPro"/>
</dbReference>
<dbReference type="Pfam" id="PF00196">
    <property type="entry name" value="GerE"/>
    <property type="match status" value="1"/>
</dbReference>
<accession>A0AAD1M3S6</accession>
<evidence type="ECO:0000256" key="3">
    <source>
        <dbReference type="ARBA" id="ARBA00023163"/>
    </source>
</evidence>
<keyword evidence="1" id="KW-0805">Transcription regulation</keyword>
<protein>
    <submittedName>
        <fullName evidence="5">LuxR family transcriptional regulator</fullName>
    </submittedName>
</protein>
<keyword evidence="6" id="KW-1185">Reference proteome</keyword>
<proteinExistence type="predicted"/>
<dbReference type="EMBL" id="AP022560">
    <property type="protein sequence ID" value="BBW99342.1"/>
    <property type="molecule type" value="Genomic_DNA"/>
</dbReference>
<keyword evidence="2" id="KW-0238">DNA-binding</keyword>
<sequence>MTHACRLDPDEEFIRAGWCQVEVVHGDRPRFAVWAVQSDLFEYGAADSHHYSLPVTMPKPTVPTYAAEMLARSEIRFLPVGGRRVAYEVRGSGPPLVAPAWWVSHLELDWQDADFRRFWEGIADGYTLIRYDRLGVGMSDRTLHDSDLTLDSEVAVLRALIDELGLERVSLIGGSSGSCTAVAFAAAFPERVQRIVLYGSYADGTVLTPPGVGDAILAAIQAHWGLGARLLGDIFLGGATADEQERFGRLQRESATANTAAAVLALVYRLDVRDQLPLVRSPTLVVHRREDRAVPYRLGREVAAAIPGATFIPLTGSAHFPWHGDADAVVRACREMLAPGQAPPQQVGDDEQVLSVREREILACIARGLNDREIAEQLVLSPHTVHRHVANIRRKLGRTSRTAAVAEAARLGLL</sequence>
<dbReference type="SUPFAM" id="SSF53474">
    <property type="entry name" value="alpha/beta-Hydrolases"/>
    <property type="match status" value="1"/>
</dbReference>
<dbReference type="InterPro" id="IPR016032">
    <property type="entry name" value="Sig_transdc_resp-reg_C-effctor"/>
</dbReference>
<dbReference type="PANTHER" id="PTHR44688:SF16">
    <property type="entry name" value="DNA-BINDING TRANSCRIPTIONAL ACTIVATOR DEVR_DOSR"/>
    <property type="match status" value="1"/>
</dbReference>
<dbReference type="Gene3D" id="1.10.10.10">
    <property type="entry name" value="Winged helix-like DNA-binding domain superfamily/Winged helix DNA-binding domain"/>
    <property type="match status" value="1"/>
</dbReference>
<dbReference type="KEGG" id="mmor:MMOR_02790"/>
<dbReference type="PRINTS" id="PR00111">
    <property type="entry name" value="ABHYDROLASE"/>
</dbReference>
<keyword evidence="3" id="KW-0804">Transcription</keyword>
<gene>
    <name evidence="5" type="ORF">MMOR_02790</name>
</gene>
<dbReference type="Proteomes" id="UP000466681">
    <property type="component" value="Chromosome"/>
</dbReference>
<dbReference type="PRINTS" id="PR00038">
    <property type="entry name" value="HTHLUXR"/>
</dbReference>
<dbReference type="PANTHER" id="PTHR44688">
    <property type="entry name" value="DNA-BINDING TRANSCRIPTIONAL ACTIVATOR DEVR_DOSR"/>
    <property type="match status" value="1"/>
</dbReference>
<dbReference type="SUPFAM" id="SSF46894">
    <property type="entry name" value="C-terminal effector domain of the bipartite response regulators"/>
    <property type="match status" value="1"/>
</dbReference>